<evidence type="ECO:0000256" key="6">
    <source>
        <dbReference type="ARBA" id="ARBA00022519"/>
    </source>
</evidence>
<feature type="binding site" evidence="15">
    <location>
        <begin position="57"/>
        <end position="60"/>
    </location>
    <ligand>
        <name>GTP</name>
        <dbReference type="ChEBI" id="CHEBI:37565"/>
        <label>1</label>
    </ligand>
</feature>
<keyword evidence="7 17" id="KW-0812">Transmembrane</keyword>
<comment type="function">
    <text evidence="1 17">Probable transporter of a GTP-driven Fe(2+) uptake system.</text>
</comment>
<evidence type="ECO:0000256" key="14">
    <source>
        <dbReference type="NCBIfam" id="TIGR00437"/>
    </source>
</evidence>
<keyword evidence="5 17" id="KW-0410">Iron transport</keyword>
<dbReference type="SUPFAM" id="SSF52540">
    <property type="entry name" value="P-loop containing nucleoside triphosphate hydrolases"/>
    <property type="match status" value="1"/>
</dbReference>
<feature type="transmembrane region" description="Helical" evidence="17">
    <location>
        <begin position="524"/>
        <end position="544"/>
    </location>
</feature>
<feature type="binding site" evidence="15">
    <location>
        <begin position="117"/>
        <end position="120"/>
    </location>
    <ligand>
        <name>GTP</name>
        <dbReference type="ChEBI" id="CHEBI:37565"/>
        <label>1</label>
    </ligand>
</feature>
<feature type="transmembrane region" description="Helical" evidence="17">
    <location>
        <begin position="598"/>
        <end position="620"/>
    </location>
</feature>
<dbReference type="Gene3D" id="3.40.50.300">
    <property type="entry name" value="P-loop containing nucleotide triphosphate hydrolases"/>
    <property type="match status" value="1"/>
</dbReference>
<keyword evidence="4" id="KW-1003">Cell membrane</keyword>
<keyword evidence="9 17" id="KW-1133">Transmembrane helix</keyword>
<feature type="binding site" evidence="16">
    <location>
        <position position="22"/>
    </location>
    <ligand>
        <name>Mg(2+)</name>
        <dbReference type="ChEBI" id="CHEBI:18420"/>
        <label>1</label>
    </ligand>
</feature>
<dbReference type="Pfam" id="PF07670">
    <property type="entry name" value="Gate"/>
    <property type="match status" value="2"/>
</dbReference>
<evidence type="ECO:0000256" key="2">
    <source>
        <dbReference type="ARBA" id="ARBA00004429"/>
    </source>
</evidence>
<comment type="caution">
    <text evidence="19">The sequence shown here is derived from an EMBL/GenBank/DDBJ whole genome shotgun (WGS) entry which is preliminary data.</text>
</comment>
<evidence type="ECO:0000256" key="15">
    <source>
        <dbReference type="PIRSR" id="PIRSR603373-1"/>
    </source>
</evidence>
<dbReference type="EMBL" id="JACKWY010000004">
    <property type="protein sequence ID" value="MBB6714832.1"/>
    <property type="molecule type" value="Genomic_DNA"/>
</dbReference>
<feature type="domain" description="FeoB-type G" evidence="18">
    <location>
        <begin position="1"/>
        <end position="168"/>
    </location>
</feature>
<dbReference type="AlphaFoldDB" id="A0A7X0SEG7"/>
<evidence type="ECO:0000313" key="19">
    <source>
        <dbReference type="EMBL" id="MBB6714832.1"/>
    </source>
</evidence>
<feature type="transmembrane region" description="Helical" evidence="17">
    <location>
        <begin position="564"/>
        <end position="586"/>
    </location>
</feature>
<evidence type="ECO:0000256" key="5">
    <source>
        <dbReference type="ARBA" id="ARBA00022496"/>
    </source>
</evidence>
<feature type="transmembrane region" description="Helical" evidence="17">
    <location>
        <begin position="289"/>
        <end position="311"/>
    </location>
</feature>
<comment type="subcellular location">
    <subcellularLocation>
        <location evidence="2">Cell inner membrane</location>
        <topology evidence="2">Multi-pass membrane protein</topology>
    </subcellularLocation>
    <subcellularLocation>
        <location evidence="17">Cell membrane</location>
        <topology evidence="17">Multi-pass membrane protein</topology>
    </subcellularLocation>
</comment>
<feature type="binding site" evidence="16">
    <location>
        <position position="18"/>
    </location>
    <ligand>
        <name>Mg(2+)</name>
        <dbReference type="ChEBI" id="CHEBI:18420"/>
        <label>2</label>
    </ligand>
</feature>
<evidence type="ECO:0000259" key="18">
    <source>
        <dbReference type="PROSITE" id="PS51711"/>
    </source>
</evidence>
<dbReference type="InterPro" id="IPR050860">
    <property type="entry name" value="FeoB_GTPase"/>
</dbReference>
<feature type="transmembrane region" description="Helical" evidence="17">
    <location>
        <begin position="229"/>
        <end position="250"/>
    </location>
</feature>
<evidence type="ECO:0000256" key="1">
    <source>
        <dbReference type="ARBA" id="ARBA00003926"/>
    </source>
</evidence>
<accession>A0A7X0SEG7</accession>
<keyword evidence="16" id="KW-0479">Metal-binding</keyword>
<keyword evidence="11" id="KW-0406">Ion transport</keyword>
<keyword evidence="13 17" id="KW-0472">Membrane</keyword>
<name>A0A7X0SEG7_9CLOT</name>
<dbReference type="Pfam" id="PF02421">
    <property type="entry name" value="FeoB_N"/>
    <property type="match status" value="1"/>
</dbReference>
<evidence type="ECO:0000256" key="17">
    <source>
        <dbReference type="RuleBase" id="RU362098"/>
    </source>
</evidence>
<evidence type="ECO:0000256" key="11">
    <source>
        <dbReference type="ARBA" id="ARBA00023065"/>
    </source>
</evidence>
<reference evidence="19 20" key="1">
    <citation type="submission" date="2020-08" db="EMBL/GenBank/DDBJ databases">
        <title>Clostridia isolated from Swiss meat.</title>
        <authorList>
            <person name="Wambui J."/>
            <person name="Stevens M.J.A."/>
            <person name="Stephan R."/>
        </authorList>
    </citation>
    <scope>NUCLEOTIDE SEQUENCE [LARGE SCALE GENOMIC DNA]</scope>
    <source>
        <strain evidence="19 20">CM001</strain>
    </source>
</reference>
<dbReference type="CDD" id="cd01879">
    <property type="entry name" value="FeoB"/>
    <property type="match status" value="1"/>
</dbReference>
<dbReference type="PANTHER" id="PTHR43185:SF1">
    <property type="entry name" value="FE(2+) TRANSPORTER FEOB"/>
    <property type="match status" value="1"/>
</dbReference>
<feature type="transmembrane region" description="Helical" evidence="17">
    <location>
        <begin position="404"/>
        <end position="423"/>
    </location>
</feature>
<keyword evidence="10 17" id="KW-0408">Iron</keyword>
<feature type="transmembrane region" description="Helical" evidence="17">
    <location>
        <begin position="457"/>
        <end position="474"/>
    </location>
</feature>
<dbReference type="GO" id="GO:0005525">
    <property type="term" value="F:GTP binding"/>
    <property type="evidence" value="ECO:0007669"/>
    <property type="project" value="UniProtKB-KW"/>
</dbReference>
<dbReference type="NCBIfam" id="TIGR00437">
    <property type="entry name" value="feoB"/>
    <property type="match status" value="1"/>
</dbReference>
<evidence type="ECO:0000256" key="8">
    <source>
        <dbReference type="ARBA" id="ARBA00022741"/>
    </source>
</evidence>
<dbReference type="Proteomes" id="UP000585258">
    <property type="component" value="Unassembled WGS sequence"/>
</dbReference>
<evidence type="ECO:0000256" key="13">
    <source>
        <dbReference type="ARBA" id="ARBA00023136"/>
    </source>
</evidence>
<dbReference type="GO" id="GO:0005886">
    <property type="term" value="C:plasma membrane"/>
    <property type="evidence" value="ECO:0007669"/>
    <property type="project" value="UniProtKB-SubCell"/>
</dbReference>
<dbReference type="GO" id="GO:0046872">
    <property type="term" value="F:metal ion binding"/>
    <property type="evidence" value="ECO:0007669"/>
    <property type="project" value="UniProtKB-KW"/>
</dbReference>
<dbReference type="InterPro" id="IPR027417">
    <property type="entry name" value="P-loop_NTPase"/>
</dbReference>
<feature type="binding site" evidence="16">
    <location>
        <position position="21"/>
    </location>
    <ligand>
        <name>Mg(2+)</name>
        <dbReference type="ChEBI" id="CHEBI:18420"/>
        <label>2</label>
    </ligand>
</feature>
<protein>
    <recommendedName>
        <fullName evidence="14 17">Ferrous iron transport protein B</fullName>
    </recommendedName>
</protein>
<evidence type="ECO:0000256" key="16">
    <source>
        <dbReference type="PIRSR" id="PIRSR603373-2"/>
    </source>
</evidence>
<keyword evidence="6" id="KW-0997">Cell inner membrane</keyword>
<keyword evidence="8 15" id="KW-0547">Nucleotide-binding</keyword>
<dbReference type="InterPro" id="IPR011640">
    <property type="entry name" value="Fe2_transport_prot_B_C"/>
</dbReference>
<evidence type="ECO:0000256" key="7">
    <source>
        <dbReference type="ARBA" id="ARBA00022692"/>
    </source>
</evidence>
<evidence type="ECO:0000256" key="10">
    <source>
        <dbReference type="ARBA" id="ARBA00023004"/>
    </source>
</evidence>
<dbReference type="InterPro" id="IPR011642">
    <property type="entry name" value="Gate_dom"/>
</dbReference>
<dbReference type="Pfam" id="PF07664">
    <property type="entry name" value="FeoB_C"/>
    <property type="match status" value="1"/>
</dbReference>
<dbReference type="GO" id="GO:0015093">
    <property type="term" value="F:ferrous iron transmembrane transporter activity"/>
    <property type="evidence" value="ECO:0007669"/>
    <property type="project" value="UniProtKB-UniRule"/>
</dbReference>
<feature type="transmembrane region" description="Helical" evidence="17">
    <location>
        <begin position="632"/>
        <end position="651"/>
    </location>
</feature>
<feature type="transmembrane region" description="Helical" evidence="17">
    <location>
        <begin position="494"/>
        <end position="517"/>
    </location>
</feature>
<gene>
    <name evidence="19" type="primary">feoB</name>
    <name evidence="19" type="ORF">H7E68_08825</name>
</gene>
<keyword evidence="16" id="KW-0460">Magnesium</keyword>
<proteinExistence type="inferred from homology"/>
<evidence type="ECO:0000256" key="4">
    <source>
        <dbReference type="ARBA" id="ARBA00022475"/>
    </source>
</evidence>
<dbReference type="PROSITE" id="PS51711">
    <property type="entry name" value="G_FEOB"/>
    <property type="match status" value="1"/>
</dbReference>
<organism evidence="19 20">
    <name type="scientific">Clostridium gasigenes</name>
    <dbReference type="NCBI Taxonomy" id="94869"/>
    <lineage>
        <taxon>Bacteria</taxon>
        <taxon>Bacillati</taxon>
        <taxon>Bacillota</taxon>
        <taxon>Clostridia</taxon>
        <taxon>Eubacteriales</taxon>
        <taxon>Clostridiaceae</taxon>
        <taxon>Clostridium</taxon>
    </lineage>
</organism>
<comment type="similarity">
    <text evidence="17">Belongs to the TRAFAC class TrmE-Era-EngA-EngB-Septin-like GTPase superfamily. FeoB GTPase (TC 9.A.8) family.</text>
</comment>
<keyword evidence="12 15" id="KW-0342">GTP-binding</keyword>
<dbReference type="RefSeq" id="WP_185164309.1">
    <property type="nucleotide sequence ID" value="NZ_JACKWY010000004.1"/>
</dbReference>
<keyword evidence="3 17" id="KW-0813">Transport</keyword>
<dbReference type="InterPro" id="IPR003373">
    <property type="entry name" value="Fe2_transport_prot-B"/>
</dbReference>
<dbReference type="InterPro" id="IPR030389">
    <property type="entry name" value="G_FEOB_dom"/>
</dbReference>
<dbReference type="FunFam" id="3.40.50.300:FF:000426">
    <property type="entry name" value="Ferrous iron transport protein B"/>
    <property type="match status" value="1"/>
</dbReference>
<evidence type="ECO:0000256" key="3">
    <source>
        <dbReference type="ARBA" id="ARBA00022448"/>
    </source>
</evidence>
<feature type="binding site" evidence="15">
    <location>
        <begin position="7"/>
        <end position="14"/>
    </location>
    <ligand>
        <name>GTP</name>
        <dbReference type="ChEBI" id="CHEBI:37565"/>
        <label>1</label>
    </ligand>
</feature>
<evidence type="ECO:0000256" key="9">
    <source>
        <dbReference type="ARBA" id="ARBA00022989"/>
    </source>
</evidence>
<dbReference type="PANTHER" id="PTHR43185">
    <property type="entry name" value="FERROUS IRON TRANSPORT PROTEIN B"/>
    <property type="match status" value="1"/>
</dbReference>
<sequence length="671" mass="72698">MKVALTGNPNSGKTTLFNLITGKSEKVGNWAGVTVSKKEGDVRKSLNKKGTSMKVIDLPGAYSMSPFTSEENITRDFIKNENPDVIINIVDATNLSRSLFFTTQLLELDIPVVVALNKSDLNRKQGITINIKELENILGCPIIETVSISNSENGIDKLIDKAIEVKGLKQKSPFKEDRVDLSNAKEVEGNDKKRYDFVKTVVGKVENRKVQSNKATMQDKADRILAHKWFGLPIFVLVMLGVFSISQTYLGPFLADTLVGWIDKFGVVVEGVLGEGVSPVLSSLLLDGIIGGVGAVVGFLPLIMILFFLIALLEDCGYMARIAVIMDGLFKRIGLSGKSIIPMIIGTGCAIPGIMATRTIKNERQRRTTAMLTPFIPCGAKLPVIALFSGVFFNDSAWVGTSMYFIGILLIIVGALIIVRITGETNAKTFFIMELPQYKVPSLKRATISMFSRGKAFIVKAGTIILLCNTVIQIMQTFNWKFEVVAEGAQNTSILATIASPFAFVLIPLGFGVWQLAAAAITGFIAKENVVGTLAVVYSITNFIDTEEFTLLSGGTEIGQMMGLTTVAALAYLMFNLFTPPCFAAIGAMNSEMEDKKWLWGGIAFQFGTGYTVAFLTYQIGTLITTGSVGAGFIPGLVAVTAMIVTVAYLMKKGSEKSKSISRNEVKAWGI</sequence>
<evidence type="ECO:0000256" key="12">
    <source>
        <dbReference type="ARBA" id="ARBA00023134"/>
    </source>
</evidence>
<evidence type="ECO:0000313" key="20">
    <source>
        <dbReference type="Proteomes" id="UP000585258"/>
    </source>
</evidence>
<feature type="transmembrane region" description="Helical" evidence="17">
    <location>
        <begin position="372"/>
        <end position="392"/>
    </location>
</feature>